<keyword evidence="2" id="KW-1185">Reference proteome</keyword>
<proteinExistence type="predicted"/>
<dbReference type="EMBL" id="JACAGB010000004">
    <property type="protein sequence ID" value="KAF6366483.1"/>
    <property type="molecule type" value="Genomic_DNA"/>
</dbReference>
<sequence>MVSSIVRPSPILAWCRDVECDGVTIFGDTQDIVLLCDAVWENGRNSSWETTPRFPTTCLSEKKNDAEDEDSAYCNSAFAAFDYSASDVIAFHVIASSEKPNIHSLTDMAKETALRILPKAHTVLPPLRELSYSQMFSHLRQRSVCLLHPPPLLALPTQCPPPG</sequence>
<dbReference type="Proteomes" id="UP000558488">
    <property type="component" value="Unassembled WGS sequence"/>
</dbReference>
<accession>A0A7J7YWT3</accession>
<dbReference type="AlphaFoldDB" id="A0A7J7YWT3"/>
<reference evidence="1 2" key="1">
    <citation type="journal article" date="2020" name="Nature">
        <title>Six reference-quality genomes reveal evolution of bat adaptations.</title>
        <authorList>
            <person name="Jebb D."/>
            <person name="Huang Z."/>
            <person name="Pippel M."/>
            <person name="Hughes G.M."/>
            <person name="Lavrichenko K."/>
            <person name="Devanna P."/>
            <person name="Winkler S."/>
            <person name="Jermiin L.S."/>
            <person name="Skirmuntt E.C."/>
            <person name="Katzourakis A."/>
            <person name="Burkitt-Gray L."/>
            <person name="Ray D.A."/>
            <person name="Sullivan K.A.M."/>
            <person name="Roscito J.G."/>
            <person name="Kirilenko B.M."/>
            <person name="Davalos L.M."/>
            <person name="Corthals A.P."/>
            <person name="Power M.L."/>
            <person name="Jones G."/>
            <person name="Ransome R.D."/>
            <person name="Dechmann D.K.N."/>
            <person name="Locatelli A.G."/>
            <person name="Puechmaille S.J."/>
            <person name="Fedrigo O."/>
            <person name="Jarvis E.D."/>
            <person name="Hiller M."/>
            <person name="Vernes S.C."/>
            <person name="Myers E.W."/>
            <person name="Teeling E.C."/>
        </authorList>
    </citation>
    <scope>NUCLEOTIDE SEQUENCE [LARGE SCALE GENOMIC DNA]</scope>
    <source>
        <strain evidence="1">MPipKuh1</strain>
        <tissue evidence="1">Flight muscle</tissue>
    </source>
</reference>
<gene>
    <name evidence="1" type="ORF">mPipKuh1_009895</name>
</gene>
<protein>
    <submittedName>
        <fullName evidence="1">Uncharacterized protein</fullName>
    </submittedName>
</protein>
<evidence type="ECO:0000313" key="2">
    <source>
        <dbReference type="Proteomes" id="UP000558488"/>
    </source>
</evidence>
<evidence type="ECO:0000313" key="1">
    <source>
        <dbReference type="EMBL" id="KAF6366483.1"/>
    </source>
</evidence>
<organism evidence="1 2">
    <name type="scientific">Pipistrellus kuhlii</name>
    <name type="common">Kuhl's pipistrelle</name>
    <dbReference type="NCBI Taxonomy" id="59472"/>
    <lineage>
        <taxon>Eukaryota</taxon>
        <taxon>Metazoa</taxon>
        <taxon>Chordata</taxon>
        <taxon>Craniata</taxon>
        <taxon>Vertebrata</taxon>
        <taxon>Euteleostomi</taxon>
        <taxon>Mammalia</taxon>
        <taxon>Eutheria</taxon>
        <taxon>Laurasiatheria</taxon>
        <taxon>Chiroptera</taxon>
        <taxon>Yangochiroptera</taxon>
        <taxon>Vespertilionidae</taxon>
        <taxon>Pipistrellus</taxon>
    </lineage>
</organism>
<comment type="caution">
    <text evidence="1">The sequence shown here is derived from an EMBL/GenBank/DDBJ whole genome shotgun (WGS) entry which is preliminary data.</text>
</comment>
<name>A0A7J7YWT3_PIPKU</name>